<proteinExistence type="predicted"/>
<dbReference type="EMBL" id="JAZHXI010000023">
    <property type="protein sequence ID" value="KAL2060260.1"/>
    <property type="molecule type" value="Genomic_DNA"/>
</dbReference>
<feature type="region of interest" description="Disordered" evidence="1">
    <location>
        <begin position="1090"/>
        <end position="1121"/>
    </location>
</feature>
<dbReference type="SUPFAM" id="SSF81631">
    <property type="entry name" value="PAP/OAS1 substrate-binding domain"/>
    <property type="match status" value="1"/>
</dbReference>
<dbReference type="Pfam" id="PF04457">
    <property type="entry name" value="MJ1316"/>
    <property type="match status" value="1"/>
</dbReference>
<sequence length="1219" mass="134101">MASQLPPSRYTLTSTETAFAILLPTSLASETNSLRRIHDKSFTKWAAHINILYPSLPVSHLPHAIPLIQSCLSSLSYSRLRVNLDEVGVFKHRKNATVYLKPDEESEGRLRDLRRMLTSVLGCEESEGTVEGVFRPHLGVGQAAMLGSSIGNAVERLSEQVRKVVGLEWECRGLVVLKREASGEMSVLEELRFGDGLDADDEEEENAEAVAEDVGQNPCFVFNAEEKEWSRVSQDVKAERRDHISLSSYNIMAEPTAEPFSIRLPLIIAALASLQTPPVSSLRILTLQEVNDESLPLLLASSYIRETYPYCTHTQSSLLPSARNLVTLASEPFTSSMISFEERHKSALIVSFRFGPDSGSVSKSLVVANVHLTSGLTNEAVKAKKDQMERLTKFLKVGVEAKEAREVLIAGDFNLTTSSRTIKTAVDRGLITPTTAQAVHKVIDLTVWEDAFLTQDSMSETDLLGHDGQEVFEGEQGATFDRATNPIAAQLEPPIDRSPQRYDRVLFRKEGLISRDSFDIFGLADENGRCGSDHYGVRATLNFTSGSSVNSGKVDKAITASFTNKITVVEDGTDVAPLIDLHLPTIQDISQREHAIQLLHTTLAKGKGQRSLIMAPLGSYLMGTYFPDSDVDLLVIGIVNPAAFFDFVGKELRVFNETEGGEESSFKGVHFVNSLVSIVEVCVNGIKFDLQYCQAEELVRAYHGTTPTPSLPELVFNKGLIATLSPSSIRPLNTYRDSAYLLLTIPHLPSYRLAHRYITTYLKNRGLYSAKFGYLGGIHLQLLLNRVVKLISMSTTTNEDRFPVSAATIIRTFFTYYANFNWAAESVTDPLLDPPSKVPRSARDAIFIPAIHIPTARPNVASSCTKLTAQTLSSQFSLAARHLADGDWTWALQSKEVGLSDFLGGSGAFVRCGIDVWGVGNDAGEGEIDESKVREMLGALESRFPRLLVSLGRVPGIEGRVWPARLCVPEAVDEGLGKGKEKAEEGQFKGYYLIGVSAREGMEKESKQVMEGKLVTAVHEFERGVLEAKEFVEGSKNVWLVVDVIKRKEVLGMNLVIDHRDWSVKKKQSPVSGDLEALEDLNLEVEEEVVSSTAGTPSASTTIQASPGTSKSSKAIKPPKATPLRPAHEIIARIKWDPDLDITNYMIGYEDRFIGVKEMALGKWKSESTDEEFIPMHRVVWIRLKDGIGGDSSGAGEGEIVWDRRKKIDRFFGSGVGSG</sequence>
<gene>
    <name evidence="3" type="ORF">VTL71DRAFT_9655</name>
</gene>
<dbReference type="InterPro" id="IPR036691">
    <property type="entry name" value="Endo/exonu/phosph_ase_sf"/>
</dbReference>
<dbReference type="Proteomes" id="UP001595075">
    <property type="component" value="Unassembled WGS sequence"/>
</dbReference>
<feature type="domain" description="MJ1316 RNA cyclic group end recognition" evidence="2">
    <location>
        <begin position="1124"/>
        <end position="1204"/>
    </location>
</feature>
<dbReference type="Gene3D" id="3.90.1140.10">
    <property type="entry name" value="Cyclic phosphodiesterase"/>
    <property type="match status" value="1"/>
</dbReference>
<feature type="compositionally biased region" description="Low complexity" evidence="1">
    <location>
        <begin position="1090"/>
        <end position="1102"/>
    </location>
</feature>
<protein>
    <recommendedName>
        <fullName evidence="2">MJ1316 RNA cyclic group end recognition domain-containing protein</fullName>
    </recommendedName>
</protein>
<dbReference type="PANTHER" id="PTHR10682">
    <property type="entry name" value="POLY A POLYMERASE"/>
    <property type="match status" value="1"/>
</dbReference>
<evidence type="ECO:0000313" key="3">
    <source>
        <dbReference type="EMBL" id="KAL2060260.1"/>
    </source>
</evidence>
<keyword evidence="4" id="KW-1185">Reference proteome</keyword>
<dbReference type="PANTHER" id="PTHR10682:SF23">
    <property type="entry name" value="POLYNUCLEOTIDE ADENYLYLTRANSFERASE"/>
    <property type="match status" value="1"/>
</dbReference>
<dbReference type="Gene3D" id="3.60.10.10">
    <property type="entry name" value="Endonuclease/exonuclease/phosphatase"/>
    <property type="match status" value="1"/>
</dbReference>
<evidence type="ECO:0000313" key="4">
    <source>
        <dbReference type="Proteomes" id="UP001595075"/>
    </source>
</evidence>
<evidence type="ECO:0000256" key="1">
    <source>
        <dbReference type="SAM" id="MobiDB-lite"/>
    </source>
</evidence>
<feature type="compositionally biased region" description="Low complexity" evidence="1">
    <location>
        <begin position="1109"/>
        <end position="1121"/>
    </location>
</feature>
<name>A0ABR4BRH4_9HELO</name>
<dbReference type="SUPFAM" id="SSF81301">
    <property type="entry name" value="Nucleotidyltransferase"/>
    <property type="match status" value="1"/>
</dbReference>
<comment type="caution">
    <text evidence="3">The sequence shown here is derived from an EMBL/GenBank/DDBJ whole genome shotgun (WGS) entry which is preliminary data.</text>
</comment>
<dbReference type="InterPro" id="IPR043519">
    <property type="entry name" value="NT_sf"/>
</dbReference>
<evidence type="ECO:0000259" key="2">
    <source>
        <dbReference type="Pfam" id="PF04457"/>
    </source>
</evidence>
<dbReference type="InterPro" id="IPR040459">
    <property type="entry name" value="MJ1316"/>
</dbReference>
<reference evidence="3 4" key="1">
    <citation type="journal article" date="2024" name="Commun. Biol.">
        <title>Comparative genomic analysis of thermophilic fungi reveals convergent evolutionary adaptations and gene losses.</title>
        <authorList>
            <person name="Steindorff A.S."/>
            <person name="Aguilar-Pontes M.V."/>
            <person name="Robinson A.J."/>
            <person name="Andreopoulos B."/>
            <person name="LaButti K."/>
            <person name="Kuo A."/>
            <person name="Mondo S."/>
            <person name="Riley R."/>
            <person name="Otillar R."/>
            <person name="Haridas S."/>
            <person name="Lipzen A."/>
            <person name="Grimwood J."/>
            <person name="Schmutz J."/>
            <person name="Clum A."/>
            <person name="Reid I.D."/>
            <person name="Moisan M.C."/>
            <person name="Butler G."/>
            <person name="Nguyen T.T.M."/>
            <person name="Dewar K."/>
            <person name="Conant G."/>
            <person name="Drula E."/>
            <person name="Henrissat B."/>
            <person name="Hansel C."/>
            <person name="Singer S."/>
            <person name="Hutchinson M.I."/>
            <person name="de Vries R.P."/>
            <person name="Natvig D.O."/>
            <person name="Powell A.J."/>
            <person name="Tsang A."/>
            <person name="Grigoriev I.V."/>
        </authorList>
    </citation>
    <scope>NUCLEOTIDE SEQUENCE [LARGE SCALE GENOMIC DNA]</scope>
    <source>
        <strain evidence="3 4">CBS 494.80</strain>
    </source>
</reference>
<dbReference type="SUPFAM" id="SSF56219">
    <property type="entry name" value="DNase I-like"/>
    <property type="match status" value="1"/>
</dbReference>
<organism evidence="3 4">
    <name type="scientific">Oculimacula yallundae</name>
    <dbReference type="NCBI Taxonomy" id="86028"/>
    <lineage>
        <taxon>Eukaryota</taxon>
        <taxon>Fungi</taxon>
        <taxon>Dikarya</taxon>
        <taxon>Ascomycota</taxon>
        <taxon>Pezizomycotina</taxon>
        <taxon>Leotiomycetes</taxon>
        <taxon>Helotiales</taxon>
        <taxon>Ploettnerulaceae</taxon>
        <taxon>Oculimacula</taxon>
    </lineage>
</organism>
<accession>A0ABR4BRH4</accession>
<dbReference type="Pfam" id="PF13563">
    <property type="entry name" value="2_5_RNA_ligase2"/>
    <property type="match status" value="1"/>
</dbReference>
<dbReference type="Gene3D" id="1.10.1410.10">
    <property type="match status" value="1"/>
</dbReference>